<dbReference type="Gene3D" id="3.40.50.720">
    <property type="entry name" value="NAD(P)-binding Rossmann-like Domain"/>
    <property type="match status" value="1"/>
</dbReference>
<name>A0AAD6YLS4_9AGAR</name>
<sequence length="273" mass="29431">MTGAAGYLGNLVCVRRALRDLVCRRSRSVRPSWTIPDLCLILADIVEPKAPKNSQAVTIKASPQGSQSTPCSTRNLGIYCLQGIMSRGVNVDSIRLLLQAARECGAQSPIKFIFASSLAVPLPHTVTPDTIATPESACGMGKLSSELFVNEFSCRGFADGRILRASSRCAPAIDSPLLDVARERRDHDQELGHRKIHPATRLLPHTRVACLPGFTASVREELLALSEVGGAKALELVKFNDDPVSRRVVTVSSWPARSQPRLACASVPEQGRG</sequence>
<evidence type="ECO:0000313" key="1">
    <source>
        <dbReference type="EMBL" id="KAJ7223164.1"/>
    </source>
</evidence>
<proteinExistence type="predicted"/>
<dbReference type="Proteomes" id="UP001219525">
    <property type="component" value="Unassembled WGS sequence"/>
</dbReference>
<protein>
    <submittedName>
        <fullName evidence="1">Uncharacterized protein</fullName>
    </submittedName>
</protein>
<accession>A0AAD6YLS4</accession>
<keyword evidence="2" id="KW-1185">Reference proteome</keyword>
<evidence type="ECO:0000313" key="2">
    <source>
        <dbReference type="Proteomes" id="UP001219525"/>
    </source>
</evidence>
<dbReference type="AlphaFoldDB" id="A0AAD6YLS4"/>
<gene>
    <name evidence="1" type="ORF">GGX14DRAFT_657464</name>
</gene>
<organism evidence="1 2">
    <name type="scientific">Mycena pura</name>
    <dbReference type="NCBI Taxonomy" id="153505"/>
    <lineage>
        <taxon>Eukaryota</taxon>
        <taxon>Fungi</taxon>
        <taxon>Dikarya</taxon>
        <taxon>Basidiomycota</taxon>
        <taxon>Agaricomycotina</taxon>
        <taxon>Agaricomycetes</taxon>
        <taxon>Agaricomycetidae</taxon>
        <taxon>Agaricales</taxon>
        <taxon>Marasmiineae</taxon>
        <taxon>Mycenaceae</taxon>
        <taxon>Mycena</taxon>
    </lineage>
</organism>
<dbReference type="EMBL" id="JARJCW010000006">
    <property type="protein sequence ID" value="KAJ7223164.1"/>
    <property type="molecule type" value="Genomic_DNA"/>
</dbReference>
<dbReference type="InterPro" id="IPR036291">
    <property type="entry name" value="NAD(P)-bd_dom_sf"/>
</dbReference>
<dbReference type="SUPFAM" id="SSF51735">
    <property type="entry name" value="NAD(P)-binding Rossmann-fold domains"/>
    <property type="match status" value="1"/>
</dbReference>
<comment type="caution">
    <text evidence="1">The sequence shown here is derived from an EMBL/GenBank/DDBJ whole genome shotgun (WGS) entry which is preliminary data.</text>
</comment>
<reference evidence="1" key="1">
    <citation type="submission" date="2023-03" db="EMBL/GenBank/DDBJ databases">
        <title>Massive genome expansion in bonnet fungi (Mycena s.s.) driven by repeated elements and novel gene families across ecological guilds.</title>
        <authorList>
            <consortium name="Lawrence Berkeley National Laboratory"/>
            <person name="Harder C.B."/>
            <person name="Miyauchi S."/>
            <person name="Viragh M."/>
            <person name="Kuo A."/>
            <person name="Thoen E."/>
            <person name="Andreopoulos B."/>
            <person name="Lu D."/>
            <person name="Skrede I."/>
            <person name="Drula E."/>
            <person name="Henrissat B."/>
            <person name="Morin E."/>
            <person name="Kohler A."/>
            <person name="Barry K."/>
            <person name="LaButti K."/>
            <person name="Morin E."/>
            <person name="Salamov A."/>
            <person name="Lipzen A."/>
            <person name="Mereny Z."/>
            <person name="Hegedus B."/>
            <person name="Baldrian P."/>
            <person name="Stursova M."/>
            <person name="Weitz H."/>
            <person name="Taylor A."/>
            <person name="Grigoriev I.V."/>
            <person name="Nagy L.G."/>
            <person name="Martin F."/>
            <person name="Kauserud H."/>
        </authorList>
    </citation>
    <scope>NUCLEOTIDE SEQUENCE</scope>
    <source>
        <strain evidence="1">9144</strain>
    </source>
</reference>